<dbReference type="RefSeq" id="WP_108343967.1">
    <property type="nucleotide sequence ID" value="NZ_PYXZ01000002.1"/>
</dbReference>
<dbReference type="GO" id="GO:0003677">
    <property type="term" value="F:DNA binding"/>
    <property type="evidence" value="ECO:0007669"/>
    <property type="project" value="UniProtKB-KW"/>
</dbReference>
<dbReference type="InterPro" id="IPR005119">
    <property type="entry name" value="LysR_subst-bd"/>
</dbReference>
<name>A0A2R7Z0D6_9ACTN</name>
<dbReference type="GO" id="GO:0003700">
    <property type="term" value="F:DNA-binding transcription factor activity"/>
    <property type="evidence" value="ECO:0007669"/>
    <property type="project" value="InterPro"/>
</dbReference>
<dbReference type="InterPro" id="IPR000847">
    <property type="entry name" value="LysR_HTH_N"/>
</dbReference>
<keyword evidence="3" id="KW-0238">DNA-binding</keyword>
<reference evidence="6 7" key="1">
    <citation type="submission" date="2018-03" db="EMBL/GenBank/DDBJ databases">
        <authorList>
            <person name="Keele B.F."/>
        </authorList>
    </citation>
    <scope>NUCLEOTIDE SEQUENCE [LARGE SCALE GENOMIC DNA]</scope>
    <source>
        <strain evidence="6 7">IB-3</strain>
    </source>
</reference>
<dbReference type="CDD" id="cd05466">
    <property type="entry name" value="PBP2_LTTR_substrate"/>
    <property type="match status" value="1"/>
</dbReference>
<dbReference type="Pfam" id="PF00126">
    <property type="entry name" value="HTH_1"/>
    <property type="match status" value="1"/>
</dbReference>
<keyword evidence="4" id="KW-0804">Transcription</keyword>
<dbReference type="EMBL" id="PYXZ01000002">
    <property type="protein sequence ID" value="PUA82083.1"/>
    <property type="molecule type" value="Genomic_DNA"/>
</dbReference>
<keyword evidence="2" id="KW-0805">Transcription regulation</keyword>
<dbReference type="FunFam" id="1.10.10.10:FF:000001">
    <property type="entry name" value="LysR family transcriptional regulator"/>
    <property type="match status" value="1"/>
</dbReference>
<dbReference type="Proteomes" id="UP000244867">
    <property type="component" value="Unassembled WGS sequence"/>
</dbReference>
<dbReference type="SUPFAM" id="SSF46785">
    <property type="entry name" value="Winged helix' DNA-binding domain"/>
    <property type="match status" value="1"/>
</dbReference>
<gene>
    <name evidence="6" type="ORF">C7S10_08670</name>
</gene>
<evidence type="ECO:0000256" key="4">
    <source>
        <dbReference type="ARBA" id="ARBA00023163"/>
    </source>
</evidence>
<evidence type="ECO:0000313" key="7">
    <source>
        <dbReference type="Proteomes" id="UP000244867"/>
    </source>
</evidence>
<dbReference type="InterPro" id="IPR036390">
    <property type="entry name" value="WH_DNA-bd_sf"/>
</dbReference>
<dbReference type="PRINTS" id="PR00039">
    <property type="entry name" value="HTHLYSR"/>
</dbReference>
<evidence type="ECO:0000259" key="5">
    <source>
        <dbReference type="PROSITE" id="PS50931"/>
    </source>
</evidence>
<comment type="similarity">
    <text evidence="1">Belongs to the LysR transcriptional regulatory family.</text>
</comment>
<dbReference type="SUPFAM" id="SSF53850">
    <property type="entry name" value="Periplasmic binding protein-like II"/>
    <property type="match status" value="1"/>
</dbReference>
<organism evidence="6 7">
    <name type="scientific">Nocardioides currus</name>
    <dbReference type="NCBI Taxonomy" id="2133958"/>
    <lineage>
        <taxon>Bacteria</taxon>
        <taxon>Bacillati</taxon>
        <taxon>Actinomycetota</taxon>
        <taxon>Actinomycetes</taxon>
        <taxon>Propionibacteriales</taxon>
        <taxon>Nocardioidaceae</taxon>
        <taxon>Nocardioides</taxon>
    </lineage>
</organism>
<dbReference type="PANTHER" id="PTHR30346">
    <property type="entry name" value="TRANSCRIPTIONAL DUAL REGULATOR HCAR-RELATED"/>
    <property type="match status" value="1"/>
</dbReference>
<dbReference type="Pfam" id="PF03466">
    <property type="entry name" value="LysR_substrate"/>
    <property type="match status" value="1"/>
</dbReference>
<evidence type="ECO:0000256" key="3">
    <source>
        <dbReference type="ARBA" id="ARBA00023125"/>
    </source>
</evidence>
<evidence type="ECO:0000313" key="6">
    <source>
        <dbReference type="EMBL" id="PUA82083.1"/>
    </source>
</evidence>
<dbReference type="InterPro" id="IPR036388">
    <property type="entry name" value="WH-like_DNA-bd_sf"/>
</dbReference>
<sequence length="291" mass="30862">MERRQLEYFLAIAEAGSFTRAARVLTIAQPTLSHAIRSLERELGETLFQRHGRGIRLTPAGAALVRPARRTVRSFAQAAGAVRGAGDDGFAQLRIVTNTVWALDPLVRIVGELRQLRPSVQLQVSDPASRTVVVEQVRAGEVDFGLVSGTPPGGPLSSLHLLDHELVAVLPPGGEQRPVADLAELADEGLISTPPGTALRDLLDELLSQAGLDGAVAVETAHVATVVPLILARAGAALLPEVMALEAAAKGARLSRLEPPSRARVHLLWRPDRLTDAGDALLAVAREVARS</sequence>
<dbReference type="PROSITE" id="PS50931">
    <property type="entry name" value="HTH_LYSR"/>
    <property type="match status" value="1"/>
</dbReference>
<evidence type="ECO:0000256" key="1">
    <source>
        <dbReference type="ARBA" id="ARBA00009437"/>
    </source>
</evidence>
<dbReference type="Gene3D" id="1.10.10.10">
    <property type="entry name" value="Winged helix-like DNA-binding domain superfamily/Winged helix DNA-binding domain"/>
    <property type="match status" value="1"/>
</dbReference>
<keyword evidence="7" id="KW-1185">Reference proteome</keyword>
<evidence type="ECO:0000256" key="2">
    <source>
        <dbReference type="ARBA" id="ARBA00023015"/>
    </source>
</evidence>
<comment type="caution">
    <text evidence="6">The sequence shown here is derived from an EMBL/GenBank/DDBJ whole genome shotgun (WGS) entry which is preliminary data.</text>
</comment>
<dbReference type="AlphaFoldDB" id="A0A2R7Z0D6"/>
<dbReference type="OrthoDB" id="3181812at2"/>
<dbReference type="GO" id="GO:0032993">
    <property type="term" value="C:protein-DNA complex"/>
    <property type="evidence" value="ECO:0007669"/>
    <property type="project" value="TreeGrafter"/>
</dbReference>
<accession>A0A2R7Z0D6</accession>
<dbReference type="PANTHER" id="PTHR30346:SF28">
    <property type="entry name" value="HTH-TYPE TRANSCRIPTIONAL REGULATOR CYNR"/>
    <property type="match status" value="1"/>
</dbReference>
<feature type="domain" description="HTH lysR-type" evidence="5">
    <location>
        <begin position="1"/>
        <end position="58"/>
    </location>
</feature>
<proteinExistence type="inferred from homology"/>
<protein>
    <submittedName>
        <fullName evidence="6">LysR family transcriptional regulator</fullName>
    </submittedName>
</protein>
<dbReference type="Gene3D" id="3.40.190.290">
    <property type="match status" value="1"/>
</dbReference>